<keyword evidence="1 4" id="KW-0812">Transmembrane</keyword>
<dbReference type="InterPro" id="IPR011701">
    <property type="entry name" value="MFS"/>
</dbReference>
<name>A0A3A3G2I5_9BURK</name>
<feature type="transmembrane region" description="Helical" evidence="4">
    <location>
        <begin position="278"/>
        <end position="296"/>
    </location>
</feature>
<feature type="transmembrane region" description="Helical" evidence="4">
    <location>
        <begin position="158"/>
        <end position="179"/>
    </location>
</feature>
<evidence type="ECO:0000256" key="4">
    <source>
        <dbReference type="SAM" id="Phobius"/>
    </source>
</evidence>
<dbReference type="GO" id="GO:0005886">
    <property type="term" value="C:plasma membrane"/>
    <property type="evidence" value="ECO:0007669"/>
    <property type="project" value="TreeGrafter"/>
</dbReference>
<evidence type="ECO:0000256" key="1">
    <source>
        <dbReference type="ARBA" id="ARBA00022692"/>
    </source>
</evidence>
<dbReference type="InterPro" id="IPR036259">
    <property type="entry name" value="MFS_trans_sf"/>
</dbReference>
<feature type="transmembrane region" description="Helical" evidence="4">
    <location>
        <begin position="132"/>
        <end position="152"/>
    </location>
</feature>
<keyword evidence="2 4" id="KW-1133">Transmembrane helix</keyword>
<keyword evidence="3 4" id="KW-0472">Membrane</keyword>
<dbReference type="Proteomes" id="UP000266327">
    <property type="component" value="Unassembled WGS sequence"/>
</dbReference>
<reference evidence="7" key="1">
    <citation type="submission" date="2018-09" db="EMBL/GenBank/DDBJ databases">
        <authorList>
            <person name="Zhu H."/>
        </authorList>
    </citation>
    <scope>NUCLEOTIDE SEQUENCE [LARGE SCALE GENOMIC DNA]</scope>
    <source>
        <strain evidence="7">K1S02-23</strain>
    </source>
</reference>
<evidence type="ECO:0000313" key="7">
    <source>
        <dbReference type="Proteomes" id="UP000266327"/>
    </source>
</evidence>
<feature type="transmembrane region" description="Helical" evidence="4">
    <location>
        <begin position="339"/>
        <end position="362"/>
    </location>
</feature>
<sequence>MMKRPIAIIVLAQLFGTSLWFSANSAADDLNRLWGLSSTDIGWLTNAVQIGFIAGTLLFAFSGLADRFAASRIFVVCSVLGALFNALFALVSSGLESALWFRFMVGLALAGIYPLGMKLIVSWNPESAGRSLGLLVGMLTLGTALPHGIRMLGATLSWQFVILISSALALLGAALVAWLGDGPHLRAGTAHAAHPRMNVLNAFRVPEFRASAFGYFGHMWELYAFWTLVPLLLVTVVAASGTSSSHALSGWAFVVIGVGAIGCIGGGIISQRIGSARVAWWALATSGLVCLVYPLVDALSGDWKLFLLLIWGIAVVADSPQFSAMSVKACPPQLIGSALAIQNSIGFLLTTFSILIATTAYPTIGSKVAWILLPGPILGLLAMRRLLRQSAAATITVRNGVPRSDAPPSRITTSKK</sequence>
<feature type="transmembrane region" description="Helical" evidence="4">
    <location>
        <begin position="308"/>
        <end position="327"/>
    </location>
</feature>
<accession>A0A3A3G2I5</accession>
<dbReference type="SUPFAM" id="SSF103473">
    <property type="entry name" value="MFS general substrate transporter"/>
    <property type="match status" value="1"/>
</dbReference>
<feature type="transmembrane region" description="Helical" evidence="4">
    <location>
        <begin position="368"/>
        <end position="387"/>
    </location>
</feature>
<dbReference type="Gene3D" id="1.20.1250.20">
    <property type="entry name" value="MFS general substrate transporter like domains"/>
    <property type="match status" value="1"/>
</dbReference>
<evidence type="ECO:0000256" key="2">
    <source>
        <dbReference type="ARBA" id="ARBA00022989"/>
    </source>
</evidence>
<evidence type="ECO:0000313" key="6">
    <source>
        <dbReference type="EMBL" id="RJG00692.1"/>
    </source>
</evidence>
<dbReference type="PANTHER" id="PTHR23521">
    <property type="entry name" value="TRANSPORTER MFS SUPERFAMILY"/>
    <property type="match status" value="1"/>
</dbReference>
<evidence type="ECO:0000256" key="3">
    <source>
        <dbReference type="ARBA" id="ARBA00023136"/>
    </source>
</evidence>
<dbReference type="GO" id="GO:0022857">
    <property type="term" value="F:transmembrane transporter activity"/>
    <property type="evidence" value="ECO:0007669"/>
    <property type="project" value="InterPro"/>
</dbReference>
<feature type="transmembrane region" description="Helical" evidence="4">
    <location>
        <begin position="41"/>
        <end position="61"/>
    </location>
</feature>
<evidence type="ECO:0000259" key="5">
    <source>
        <dbReference type="PROSITE" id="PS50850"/>
    </source>
</evidence>
<dbReference type="PANTHER" id="PTHR23521:SF3">
    <property type="entry name" value="MFS TRANSPORTER"/>
    <property type="match status" value="1"/>
</dbReference>
<keyword evidence="7" id="KW-1185">Reference proteome</keyword>
<protein>
    <submittedName>
        <fullName evidence="6">MFS transporter</fullName>
    </submittedName>
</protein>
<organism evidence="6 7">
    <name type="scientific">Noviherbaspirillum sedimenti</name>
    <dbReference type="NCBI Taxonomy" id="2320865"/>
    <lineage>
        <taxon>Bacteria</taxon>
        <taxon>Pseudomonadati</taxon>
        <taxon>Pseudomonadota</taxon>
        <taxon>Betaproteobacteria</taxon>
        <taxon>Burkholderiales</taxon>
        <taxon>Oxalobacteraceae</taxon>
        <taxon>Noviherbaspirillum</taxon>
    </lineage>
</organism>
<feature type="transmembrane region" description="Helical" evidence="4">
    <location>
        <begin position="99"/>
        <end position="120"/>
    </location>
</feature>
<feature type="transmembrane region" description="Helical" evidence="4">
    <location>
        <begin position="73"/>
        <end position="93"/>
    </location>
</feature>
<feature type="transmembrane region" description="Helical" evidence="4">
    <location>
        <begin position="248"/>
        <end position="269"/>
    </location>
</feature>
<dbReference type="Pfam" id="PF07690">
    <property type="entry name" value="MFS_1"/>
    <property type="match status" value="1"/>
</dbReference>
<comment type="caution">
    <text evidence="6">The sequence shown here is derived from an EMBL/GenBank/DDBJ whole genome shotgun (WGS) entry which is preliminary data.</text>
</comment>
<feature type="domain" description="Major facilitator superfamily (MFS) profile" evidence="5">
    <location>
        <begin position="1"/>
        <end position="391"/>
    </location>
</feature>
<dbReference type="InterPro" id="IPR020846">
    <property type="entry name" value="MFS_dom"/>
</dbReference>
<proteinExistence type="predicted"/>
<gene>
    <name evidence="6" type="ORF">D3878_03085</name>
</gene>
<dbReference type="AlphaFoldDB" id="A0A3A3G2I5"/>
<dbReference type="PROSITE" id="PS50850">
    <property type="entry name" value="MFS"/>
    <property type="match status" value="1"/>
</dbReference>
<dbReference type="EMBL" id="QYUQ01000002">
    <property type="protein sequence ID" value="RJG00692.1"/>
    <property type="molecule type" value="Genomic_DNA"/>
</dbReference>
<dbReference type="OrthoDB" id="9781976at2"/>
<feature type="transmembrane region" description="Helical" evidence="4">
    <location>
        <begin position="222"/>
        <end position="242"/>
    </location>
</feature>